<dbReference type="SUPFAM" id="SSF117143">
    <property type="entry name" value="Flagellar hook protein flgE"/>
    <property type="match status" value="1"/>
</dbReference>
<comment type="subcellular location">
    <subcellularLocation>
        <location evidence="2">Bacterial flagellum basal body</location>
    </subcellularLocation>
</comment>
<dbReference type="PANTHER" id="PTHR30435:SF19">
    <property type="entry name" value="FLAGELLAR BASAL-BODY ROD PROTEIN FLGG"/>
    <property type="match status" value="1"/>
</dbReference>
<name>A0ABU4HUN3_9ACTN</name>
<protein>
    <submittedName>
        <fullName evidence="6">Flagellar hook-basal body protein</fullName>
    </submittedName>
</protein>
<evidence type="ECO:0000313" key="6">
    <source>
        <dbReference type="EMBL" id="MDW5597032.1"/>
    </source>
</evidence>
<keyword evidence="6" id="KW-0969">Cilium</keyword>
<evidence type="ECO:0000259" key="4">
    <source>
        <dbReference type="Pfam" id="PF06429"/>
    </source>
</evidence>
<evidence type="ECO:0000259" key="5">
    <source>
        <dbReference type="Pfam" id="PF22692"/>
    </source>
</evidence>
<keyword evidence="7" id="KW-1185">Reference proteome</keyword>
<sequence>MLQGLYSAAAGMAAQQQRIDGVANDLANVNTTGYKHVRVGFRDLLYSSQGDQAGASVDAGAGAAASFVGRSQAQGTLQTTEQPLDLAIAGSGFFQVRTEDGRTVLTRDGGFRLDNNGRITTADGALLQPQIQVPLNTPIDRIAIGQDGTVRANNQVVGRIQLVNVTAPDGLRPLGDNRFEVTAESGPAGAAGNDSAILQGRLEGSNVDMADSMVDMMNAQRAFQLASRAIHMQDQMLEVANGVKR</sequence>
<evidence type="ECO:0000256" key="1">
    <source>
        <dbReference type="ARBA" id="ARBA00009677"/>
    </source>
</evidence>
<comment type="caution">
    <text evidence="6">The sequence shown here is derived from an EMBL/GenBank/DDBJ whole genome shotgun (WGS) entry which is preliminary data.</text>
</comment>
<dbReference type="InterPro" id="IPR010930">
    <property type="entry name" value="Flg_bb/hook_C_dom"/>
</dbReference>
<keyword evidence="6" id="KW-0282">Flagellum</keyword>
<feature type="domain" description="Flagellar basal-body/hook protein C-terminal" evidence="4">
    <location>
        <begin position="199"/>
        <end position="241"/>
    </location>
</feature>
<reference evidence="6 7" key="2">
    <citation type="submission" date="2023-10" db="EMBL/GenBank/DDBJ databases">
        <authorList>
            <person name="Han X.F."/>
        </authorList>
    </citation>
    <scope>NUCLEOTIDE SEQUENCE [LARGE SCALE GENOMIC DNA]</scope>
    <source>
        <strain evidence="6 7">KCTC 39840</strain>
    </source>
</reference>
<gene>
    <name evidence="6" type="ORF">R7226_21975</name>
</gene>
<evidence type="ECO:0000256" key="2">
    <source>
        <dbReference type="RuleBase" id="RU362116"/>
    </source>
</evidence>
<dbReference type="NCBIfam" id="TIGR03506">
    <property type="entry name" value="FlgEFG_subfam"/>
    <property type="match status" value="2"/>
</dbReference>
<dbReference type="Pfam" id="PF22692">
    <property type="entry name" value="LlgE_F_G_D1"/>
    <property type="match status" value="1"/>
</dbReference>
<dbReference type="InterPro" id="IPR020013">
    <property type="entry name" value="Flagellar_FlgE/F/G"/>
</dbReference>
<proteinExistence type="inferred from homology"/>
<dbReference type="Proteomes" id="UP001284601">
    <property type="component" value="Unassembled WGS sequence"/>
</dbReference>
<dbReference type="InterPro" id="IPR037925">
    <property type="entry name" value="FlgE/F/G-like"/>
</dbReference>
<dbReference type="Pfam" id="PF06429">
    <property type="entry name" value="Flg_bbr_C"/>
    <property type="match status" value="1"/>
</dbReference>
<feature type="domain" description="Flagellar hook protein FlgE/F/G-like D1" evidence="5">
    <location>
        <begin position="87"/>
        <end position="152"/>
    </location>
</feature>
<accession>A0ABU4HUN3</accession>
<dbReference type="InterPro" id="IPR001444">
    <property type="entry name" value="Flag_bb_rod_N"/>
</dbReference>
<evidence type="ECO:0000313" key="7">
    <source>
        <dbReference type="Proteomes" id="UP001284601"/>
    </source>
</evidence>
<dbReference type="RefSeq" id="WP_318599468.1">
    <property type="nucleotide sequence ID" value="NZ_JAWSTH010000072.1"/>
</dbReference>
<dbReference type="EMBL" id="JAWSTH010000072">
    <property type="protein sequence ID" value="MDW5597032.1"/>
    <property type="molecule type" value="Genomic_DNA"/>
</dbReference>
<reference evidence="7" key="1">
    <citation type="submission" date="2023-07" db="EMBL/GenBank/DDBJ databases">
        <title>Conexibacter stalactiti sp. nov., isolated from stalactites in a lava cave and emended description of the genus Conexibacter.</title>
        <authorList>
            <person name="Lee S.D."/>
        </authorList>
    </citation>
    <scope>NUCLEOTIDE SEQUENCE [LARGE SCALE GENOMIC DNA]</scope>
    <source>
        <strain evidence="7">KCTC 39840</strain>
    </source>
</reference>
<feature type="domain" description="Flagellar basal body rod protein N-terminal" evidence="3">
    <location>
        <begin position="5"/>
        <end position="35"/>
    </location>
</feature>
<dbReference type="InterPro" id="IPR053967">
    <property type="entry name" value="LlgE_F_G-like_D1"/>
</dbReference>
<dbReference type="Pfam" id="PF00460">
    <property type="entry name" value="Flg_bb_rod"/>
    <property type="match status" value="1"/>
</dbReference>
<comment type="similarity">
    <text evidence="1 2">Belongs to the flagella basal body rod proteins family.</text>
</comment>
<evidence type="ECO:0000259" key="3">
    <source>
        <dbReference type="Pfam" id="PF00460"/>
    </source>
</evidence>
<keyword evidence="2" id="KW-0975">Bacterial flagellum</keyword>
<organism evidence="6 7">
    <name type="scientific">Conexibacter stalactiti</name>
    <dbReference type="NCBI Taxonomy" id="1940611"/>
    <lineage>
        <taxon>Bacteria</taxon>
        <taxon>Bacillati</taxon>
        <taxon>Actinomycetota</taxon>
        <taxon>Thermoleophilia</taxon>
        <taxon>Solirubrobacterales</taxon>
        <taxon>Conexibacteraceae</taxon>
        <taxon>Conexibacter</taxon>
    </lineage>
</organism>
<dbReference type="PANTHER" id="PTHR30435">
    <property type="entry name" value="FLAGELLAR PROTEIN"/>
    <property type="match status" value="1"/>
</dbReference>
<keyword evidence="6" id="KW-0966">Cell projection</keyword>